<reference evidence="1" key="1">
    <citation type="submission" date="2021-11" db="EMBL/GenBank/DDBJ databases">
        <title>Draft genome sequence of Alcaligenes endophyticus type strain CCUG 75668T.</title>
        <authorList>
            <person name="Salva-Serra F."/>
            <person name="Duran R.E."/>
            <person name="Seeger M."/>
            <person name="Moore E.R.B."/>
            <person name="Jaen-Luchoro D."/>
        </authorList>
    </citation>
    <scope>NUCLEOTIDE SEQUENCE</scope>
    <source>
        <strain evidence="1">CCUG 75668</strain>
    </source>
</reference>
<comment type="caution">
    <text evidence="1">The sequence shown here is derived from an EMBL/GenBank/DDBJ whole genome shotgun (WGS) entry which is preliminary data.</text>
</comment>
<name>A0ABT8EM58_9BURK</name>
<keyword evidence="2" id="KW-1185">Reference proteome</keyword>
<organism evidence="1 2">
    <name type="scientific">Alcaligenes endophyticus</name>
    <dbReference type="NCBI Taxonomy" id="1929088"/>
    <lineage>
        <taxon>Bacteria</taxon>
        <taxon>Pseudomonadati</taxon>
        <taxon>Pseudomonadota</taxon>
        <taxon>Betaproteobacteria</taxon>
        <taxon>Burkholderiales</taxon>
        <taxon>Alcaligenaceae</taxon>
        <taxon>Alcaligenes</taxon>
    </lineage>
</organism>
<dbReference type="SUPFAM" id="SSF53850">
    <property type="entry name" value="Periplasmic binding protein-like II"/>
    <property type="match status" value="1"/>
</dbReference>
<dbReference type="Proteomes" id="UP001168613">
    <property type="component" value="Unassembled WGS sequence"/>
</dbReference>
<sequence length="123" mass="13954">MTHVLMVRANEESINTLEDLDGKIVAGQLASSYEKELRELDARLKADNKKRLRELKLYQSFPEMQVALANRQVDAVAISTPMAAVIMKKRPNLFKLSAALGDKQYLAWATRSEDTALRDYINE</sequence>
<dbReference type="EMBL" id="JAJHNU010000004">
    <property type="protein sequence ID" value="MDN4122389.1"/>
    <property type="molecule type" value="Genomic_DNA"/>
</dbReference>
<evidence type="ECO:0000313" key="1">
    <source>
        <dbReference type="EMBL" id="MDN4122389.1"/>
    </source>
</evidence>
<evidence type="ECO:0000313" key="2">
    <source>
        <dbReference type="Proteomes" id="UP001168613"/>
    </source>
</evidence>
<gene>
    <name evidence="1" type="ORF">LMS43_13930</name>
</gene>
<proteinExistence type="predicted"/>
<dbReference type="Gene3D" id="3.40.190.10">
    <property type="entry name" value="Periplasmic binding protein-like II"/>
    <property type="match status" value="2"/>
</dbReference>
<protein>
    <submittedName>
        <fullName evidence="1">Transporter substrate-binding domain-containing protein</fullName>
    </submittedName>
</protein>
<accession>A0ABT8EM58</accession>